<dbReference type="Gene3D" id="3.40.50.1820">
    <property type="entry name" value="alpha/beta hydrolase"/>
    <property type="match status" value="1"/>
</dbReference>
<dbReference type="PANTHER" id="PTHR47751:SF1">
    <property type="entry name" value="SUPERFAMILY HYDROLASE, PUTATIVE (AFU_ORTHOLOGUE AFUA_2G16580)-RELATED"/>
    <property type="match status" value="1"/>
</dbReference>
<sequence>MMKKRIILLTVISVVILGCKQETKVIQKEETKTTIKQKDMKKIQFKSEGLAIVGNLFYPPNYEEGKQYPTIVCSGSWTTVKEQMAGLYAKRFAEAGFITLAFDFRNYGESEGVPRSWENPEMKIQDIHNAITYLKTLPEVDANKIGAFGVCAGSMYTLMAAAEDENIKAVATTASWLHDAEAVKLFYGGEEGVQAKIQLAQDAKKKYAETGEFTYIKAISTTDPGAAMYGEFDYYLNPERGAIPEWSADQFAVATWEDWLTLDPFPSAAKLDKPLFMVHSDGCVLPDYTKKYFEAVPSKNKELVWVDTDLASPMHQFAFYDQEKEVHLAVNKTSDFFHKNL</sequence>
<dbReference type="EMBL" id="FQYP01000001">
    <property type="protein sequence ID" value="SHI43270.1"/>
    <property type="molecule type" value="Genomic_DNA"/>
</dbReference>
<gene>
    <name evidence="2" type="ORF">SAMN04488508_101609</name>
</gene>
<dbReference type="STRING" id="570521.SAMN04488508_101609"/>
<proteinExistence type="predicted"/>
<dbReference type="PANTHER" id="PTHR47751">
    <property type="entry name" value="SUPERFAMILY HYDROLASE, PUTATIVE (AFU_ORTHOLOGUE AFUA_2G16580)-RELATED"/>
    <property type="match status" value="1"/>
</dbReference>
<accession>A0A1M6B3L5</accession>
<dbReference type="GO" id="GO:0016787">
    <property type="term" value="F:hydrolase activity"/>
    <property type="evidence" value="ECO:0007669"/>
    <property type="project" value="InterPro"/>
</dbReference>
<dbReference type="InterPro" id="IPR000383">
    <property type="entry name" value="Xaa-Pro-like_dom"/>
</dbReference>
<dbReference type="InterPro" id="IPR029058">
    <property type="entry name" value="AB_hydrolase_fold"/>
</dbReference>
<evidence type="ECO:0000313" key="2">
    <source>
        <dbReference type="EMBL" id="SHI43270.1"/>
    </source>
</evidence>
<dbReference type="InterPro" id="IPR051411">
    <property type="entry name" value="Polyketide_trans_af380"/>
</dbReference>
<dbReference type="PROSITE" id="PS51257">
    <property type="entry name" value="PROKAR_LIPOPROTEIN"/>
    <property type="match status" value="1"/>
</dbReference>
<protein>
    <recommendedName>
        <fullName evidence="1">Xaa-Pro dipeptidyl-peptidase-like domain-containing protein</fullName>
    </recommendedName>
</protein>
<dbReference type="Pfam" id="PF02129">
    <property type="entry name" value="Peptidase_S15"/>
    <property type="match status" value="1"/>
</dbReference>
<dbReference type="SUPFAM" id="SSF53474">
    <property type="entry name" value="alpha/beta-Hydrolases"/>
    <property type="match status" value="1"/>
</dbReference>
<name>A0A1M6B3L5_9FLAO</name>
<evidence type="ECO:0000313" key="3">
    <source>
        <dbReference type="Proteomes" id="UP000184432"/>
    </source>
</evidence>
<organism evidence="2 3">
    <name type="scientific">Aquimarina spongiae</name>
    <dbReference type="NCBI Taxonomy" id="570521"/>
    <lineage>
        <taxon>Bacteria</taxon>
        <taxon>Pseudomonadati</taxon>
        <taxon>Bacteroidota</taxon>
        <taxon>Flavobacteriia</taxon>
        <taxon>Flavobacteriales</taxon>
        <taxon>Flavobacteriaceae</taxon>
        <taxon>Aquimarina</taxon>
    </lineage>
</organism>
<evidence type="ECO:0000259" key="1">
    <source>
        <dbReference type="Pfam" id="PF02129"/>
    </source>
</evidence>
<keyword evidence="3" id="KW-1185">Reference proteome</keyword>
<dbReference type="AlphaFoldDB" id="A0A1M6B3L5"/>
<dbReference type="Proteomes" id="UP000184432">
    <property type="component" value="Unassembled WGS sequence"/>
</dbReference>
<feature type="domain" description="Xaa-Pro dipeptidyl-peptidase-like" evidence="1">
    <location>
        <begin position="52"/>
        <end position="297"/>
    </location>
</feature>
<reference evidence="3" key="1">
    <citation type="submission" date="2016-11" db="EMBL/GenBank/DDBJ databases">
        <authorList>
            <person name="Varghese N."/>
            <person name="Submissions S."/>
        </authorList>
    </citation>
    <scope>NUCLEOTIDE SEQUENCE [LARGE SCALE GENOMIC DNA]</scope>
    <source>
        <strain evidence="3">DSM 22623</strain>
    </source>
</reference>
<dbReference type="RefSeq" id="WP_211483303.1">
    <property type="nucleotide sequence ID" value="NZ_FQYP01000001.1"/>
</dbReference>
<dbReference type="Gene3D" id="1.10.10.800">
    <property type="match status" value="1"/>
</dbReference>